<evidence type="ECO:0000256" key="1">
    <source>
        <dbReference type="ARBA" id="ARBA00005582"/>
    </source>
</evidence>
<dbReference type="InterPro" id="IPR003293">
    <property type="entry name" value="Nudix_hydrolase6-like"/>
</dbReference>
<evidence type="ECO:0000259" key="4">
    <source>
        <dbReference type="PROSITE" id="PS51462"/>
    </source>
</evidence>
<dbReference type="SUPFAM" id="SSF55811">
    <property type="entry name" value="Nudix"/>
    <property type="match status" value="1"/>
</dbReference>
<proteinExistence type="inferred from homology"/>
<dbReference type="GO" id="GO:0047631">
    <property type="term" value="F:ADP-ribose diphosphatase activity"/>
    <property type="evidence" value="ECO:0007669"/>
    <property type="project" value="TreeGrafter"/>
</dbReference>
<dbReference type="InterPro" id="IPR015797">
    <property type="entry name" value="NUDIX_hydrolase-like_dom_sf"/>
</dbReference>
<evidence type="ECO:0000313" key="6">
    <source>
        <dbReference type="Proteomes" id="UP000663825"/>
    </source>
</evidence>
<dbReference type="InterPro" id="IPR020084">
    <property type="entry name" value="NUDIX_hydrolase_CS"/>
</dbReference>
<dbReference type="OrthoDB" id="447842at2759"/>
<dbReference type="GO" id="GO:0035529">
    <property type="term" value="F:NADH pyrophosphatase activity"/>
    <property type="evidence" value="ECO:0007669"/>
    <property type="project" value="TreeGrafter"/>
</dbReference>
<dbReference type="InterPro" id="IPR040618">
    <property type="entry name" value="Pre-Nudix"/>
</dbReference>
<dbReference type="InterPro" id="IPR000086">
    <property type="entry name" value="NUDIX_hydrolase_dom"/>
</dbReference>
<dbReference type="PANTHER" id="PTHR13994:SF13">
    <property type="entry name" value="FI03680P"/>
    <property type="match status" value="1"/>
</dbReference>
<gene>
    <name evidence="5" type="ORF">TIS948_LOCUS1467</name>
</gene>
<comment type="similarity">
    <text evidence="1 3">Belongs to the Nudix hydrolase family.</text>
</comment>
<dbReference type="Proteomes" id="UP000663825">
    <property type="component" value="Unassembled WGS sequence"/>
</dbReference>
<dbReference type="Gene3D" id="3.40.630.30">
    <property type="match status" value="1"/>
</dbReference>
<accession>A0A817L685</accession>
<dbReference type="Pfam" id="PF00293">
    <property type="entry name" value="NUDIX"/>
    <property type="match status" value="1"/>
</dbReference>
<protein>
    <recommendedName>
        <fullName evidence="4">Nudix hydrolase domain-containing protein</fullName>
    </recommendedName>
</protein>
<dbReference type="InterPro" id="IPR020476">
    <property type="entry name" value="Nudix_hydrolase"/>
</dbReference>
<evidence type="ECO:0000256" key="2">
    <source>
        <dbReference type="ARBA" id="ARBA00022801"/>
    </source>
</evidence>
<comment type="caution">
    <text evidence="5">The sequence shown here is derived from an EMBL/GenBank/DDBJ whole genome shotgun (WGS) entry which is preliminary data.</text>
</comment>
<dbReference type="GO" id="GO:0051287">
    <property type="term" value="F:NAD binding"/>
    <property type="evidence" value="ECO:0007669"/>
    <property type="project" value="TreeGrafter"/>
</dbReference>
<dbReference type="EMBL" id="CAJNXB010000042">
    <property type="protein sequence ID" value="CAF3001007.1"/>
    <property type="molecule type" value="Genomic_DNA"/>
</dbReference>
<dbReference type="PROSITE" id="PS51462">
    <property type="entry name" value="NUDIX"/>
    <property type="match status" value="1"/>
</dbReference>
<feature type="domain" description="Nudix hydrolase" evidence="4">
    <location>
        <begin position="107"/>
        <end position="239"/>
    </location>
</feature>
<evidence type="ECO:0000313" key="5">
    <source>
        <dbReference type="EMBL" id="CAF3001007.1"/>
    </source>
</evidence>
<organism evidence="5 6">
    <name type="scientific">Rotaria socialis</name>
    <dbReference type="NCBI Taxonomy" id="392032"/>
    <lineage>
        <taxon>Eukaryota</taxon>
        <taxon>Metazoa</taxon>
        <taxon>Spiralia</taxon>
        <taxon>Gnathifera</taxon>
        <taxon>Rotifera</taxon>
        <taxon>Eurotatoria</taxon>
        <taxon>Bdelloidea</taxon>
        <taxon>Philodinida</taxon>
        <taxon>Philodinidae</taxon>
        <taxon>Rotaria</taxon>
    </lineage>
</organism>
<dbReference type="PRINTS" id="PR00502">
    <property type="entry name" value="NUDIXFAMILY"/>
</dbReference>
<dbReference type="Gene3D" id="3.90.79.10">
    <property type="entry name" value="Nucleoside Triphosphate Pyrophosphohydrolase"/>
    <property type="match status" value="1"/>
</dbReference>
<dbReference type="Pfam" id="PF18290">
    <property type="entry name" value="Nudix_hydro"/>
    <property type="match status" value="1"/>
</dbReference>
<dbReference type="PANTHER" id="PTHR13994">
    <property type="entry name" value="NUDIX HYDROLASE RELATED"/>
    <property type="match status" value="1"/>
</dbReference>
<name>A0A817L685_9BILA</name>
<dbReference type="CDD" id="cd04670">
    <property type="entry name" value="NUDIX_ASFGF2_Nudt6"/>
    <property type="match status" value="1"/>
</dbReference>
<dbReference type="AlphaFoldDB" id="A0A817L685"/>
<dbReference type="PRINTS" id="PR01356">
    <property type="entry name" value="GFGPROTEIN"/>
</dbReference>
<reference evidence="5" key="1">
    <citation type="submission" date="2021-02" db="EMBL/GenBank/DDBJ databases">
        <authorList>
            <person name="Nowell W R."/>
        </authorList>
    </citation>
    <scope>NUCLEOTIDE SEQUENCE</scope>
</reference>
<sequence length="282" mass="32220">MSTTDDQEFDKIILLTGTGDIFSGVTVNKNLLAKTCVLFERQLEQSLLAWREAKRRGIWLPIPHDRTELISIAQKFGFVLHHAKPDYVMLTNWLDENEPNPLPSYAISTIGVGGLVVNSKREVLLIQERFAYVDDYFKLPGGALDIGESLERGVEREVLEETGIRAHFRGILAFTYKAQFRFGHGDVYFACLMSLDENEEDQQINFDPLEIAACKWMSLDEWASSPEKHPVPITLHLARLAVDVLDGREQLLEPNLIEIKSRNSKRPPWNTMLYCRKSSDQK</sequence>
<evidence type="ECO:0000256" key="3">
    <source>
        <dbReference type="RuleBase" id="RU003476"/>
    </source>
</evidence>
<keyword evidence="2 3" id="KW-0378">Hydrolase</keyword>
<dbReference type="PROSITE" id="PS00893">
    <property type="entry name" value="NUDIX_BOX"/>
    <property type="match status" value="1"/>
</dbReference>